<comment type="caution">
    <text evidence="2">The sequence shown here is derived from an EMBL/GenBank/DDBJ whole genome shotgun (WGS) entry which is preliminary data.</text>
</comment>
<dbReference type="AlphaFoldDB" id="A0A835QU18"/>
<proteinExistence type="predicted"/>
<dbReference type="EMBL" id="JADCNM010000006">
    <property type="protein sequence ID" value="KAG0478714.1"/>
    <property type="molecule type" value="Genomic_DNA"/>
</dbReference>
<gene>
    <name evidence="2" type="ORF">HPP92_013433</name>
</gene>
<dbReference type="OrthoDB" id="429143at2759"/>
<evidence type="ECO:0000313" key="3">
    <source>
        <dbReference type="Proteomes" id="UP000639772"/>
    </source>
</evidence>
<protein>
    <recommendedName>
        <fullName evidence="1">Increased DNA methylation 1 C-terminal domain-containing protein</fullName>
    </recommendedName>
</protein>
<sequence>MLLMKGEEVVCVATFRIFGEKLAEMPFICTRVKFRRQECVDFSWMNCRSRKAVVTCSSRTIENMDVIFWIHKDDIFRVVRTTKSHISHISWYSHVSQVLEEAIYFKLLINRLLTHYGTAMYNRGLSTMTEVNSMSHKTYLE</sequence>
<dbReference type="Proteomes" id="UP000639772">
    <property type="component" value="Chromosome 6"/>
</dbReference>
<evidence type="ECO:0000259" key="1">
    <source>
        <dbReference type="Pfam" id="PF23209"/>
    </source>
</evidence>
<evidence type="ECO:0000313" key="2">
    <source>
        <dbReference type="EMBL" id="KAG0478714.1"/>
    </source>
</evidence>
<feature type="domain" description="Increased DNA methylation 1 C-terminal" evidence="1">
    <location>
        <begin position="1"/>
        <end position="39"/>
    </location>
</feature>
<reference evidence="2 3" key="1">
    <citation type="journal article" date="2020" name="Nat. Food">
        <title>A phased Vanilla planifolia genome enables genetic improvement of flavour and production.</title>
        <authorList>
            <person name="Hasing T."/>
            <person name="Tang H."/>
            <person name="Brym M."/>
            <person name="Khazi F."/>
            <person name="Huang T."/>
            <person name="Chambers A.H."/>
        </authorList>
    </citation>
    <scope>NUCLEOTIDE SEQUENCE [LARGE SCALE GENOMIC DNA]</scope>
    <source>
        <tissue evidence="2">Leaf</tissue>
    </source>
</reference>
<organism evidence="2 3">
    <name type="scientific">Vanilla planifolia</name>
    <name type="common">Vanilla</name>
    <dbReference type="NCBI Taxonomy" id="51239"/>
    <lineage>
        <taxon>Eukaryota</taxon>
        <taxon>Viridiplantae</taxon>
        <taxon>Streptophyta</taxon>
        <taxon>Embryophyta</taxon>
        <taxon>Tracheophyta</taxon>
        <taxon>Spermatophyta</taxon>
        <taxon>Magnoliopsida</taxon>
        <taxon>Liliopsida</taxon>
        <taxon>Asparagales</taxon>
        <taxon>Orchidaceae</taxon>
        <taxon>Vanilloideae</taxon>
        <taxon>Vanilleae</taxon>
        <taxon>Vanilla</taxon>
    </lineage>
</organism>
<dbReference type="InterPro" id="IPR056511">
    <property type="entry name" value="IDM1_C"/>
</dbReference>
<name>A0A835QU18_VANPL</name>
<dbReference type="Pfam" id="PF23209">
    <property type="entry name" value="IDM1_C"/>
    <property type="match status" value="1"/>
</dbReference>
<accession>A0A835QU18</accession>